<dbReference type="GO" id="GO:0016491">
    <property type="term" value="F:oxidoreductase activity"/>
    <property type="evidence" value="ECO:0007669"/>
    <property type="project" value="UniProtKB-KW"/>
</dbReference>
<evidence type="ECO:0000313" key="2">
    <source>
        <dbReference type="EMBL" id="KAF2009071.1"/>
    </source>
</evidence>
<keyword evidence="3" id="KW-1185">Reference proteome</keyword>
<protein>
    <recommendedName>
        <fullName evidence="4">HypA-like protein</fullName>
    </recommendedName>
</protein>
<evidence type="ECO:0000256" key="1">
    <source>
        <dbReference type="ARBA" id="ARBA00023002"/>
    </source>
</evidence>
<name>A0A6A5X831_9PLEO</name>
<dbReference type="AlphaFoldDB" id="A0A6A5X831"/>
<proteinExistence type="predicted"/>
<dbReference type="GeneID" id="54292174"/>
<dbReference type="PANTHER" id="PTHR35870">
    <property type="entry name" value="PROTEIN, PUTATIVE (AFU_ORTHOLOGUE AFUA_5G03330)-RELATED"/>
    <property type="match status" value="1"/>
</dbReference>
<dbReference type="Pfam" id="PF14027">
    <property type="entry name" value="Questin_oxidase"/>
    <property type="match status" value="1"/>
</dbReference>
<dbReference type="RefSeq" id="XP_033377410.1">
    <property type="nucleotide sequence ID" value="XM_033534777.1"/>
</dbReference>
<dbReference type="PANTHER" id="PTHR35870:SF1">
    <property type="entry name" value="PROTEIN, PUTATIVE (AFU_ORTHOLOGUE AFUA_5G03330)-RELATED"/>
    <property type="match status" value="1"/>
</dbReference>
<evidence type="ECO:0008006" key="4">
    <source>
        <dbReference type="Google" id="ProtNLM"/>
    </source>
</evidence>
<dbReference type="OrthoDB" id="10004862at2759"/>
<accession>A0A6A5X831</accession>
<evidence type="ECO:0000313" key="3">
    <source>
        <dbReference type="Proteomes" id="UP000799778"/>
    </source>
</evidence>
<dbReference type="Proteomes" id="UP000799778">
    <property type="component" value="Unassembled WGS sequence"/>
</dbReference>
<organism evidence="2 3">
    <name type="scientific">Aaosphaeria arxii CBS 175.79</name>
    <dbReference type="NCBI Taxonomy" id="1450172"/>
    <lineage>
        <taxon>Eukaryota</taxon>
        <taxon>Fungi</taxon>
        <taxon>Dikarya</taxon>
        <taxon>Ascomycota</taxon>
        <taxon>Pezizomycotina</taxon>
        <taxon>Dothideomycetes</taxon>
        <taxon>Pleosporomycetidae</taxon>
        <taxon>Pleosporales</taxon>
        <taxon>Pleosporales incertae sedis</taxon>
        <taxon>Aaosphaeria</taxon>
    </lineage>
</organism>
<keyword evidence="1" id="KW-0560">Oxidoreductase</keyword>
<reference evidence="2" key="1">
    <citation type="journal article" date="2020" name="Stud. Mycol.">
        <title>101 Dothideomycetes genomes: a test case for predicting lifestyles and emergence of pathogens.</title>
        <authorList>
            <person name="Haridas S."/>
            <person name="Albert R."/>
            <person name="Binder M."/>
            <person name="Bloem J."/>
            <person name="Labutti K."/>
            <person name="Salamov A."/>
            <person name="Andreopoulos B."/>
            <person name="Baker S."/>
            <person name="Barry K."/>
            <person name="Bills G."/>
            <person name="Bluhm B."/>
            <person name="Cannon C."/>
            <person name="Castanera R."/>
            <person name="Culley D."/>
            <person name="Daum C."/>
            <person name="Ezra D."/>
            <person name="Gonzalez J."/>
            <person name="Henrissat B."/>
            <person name="Kuo A."/>
            <person name="Liang C."/>
            <person name="Lipzen A."/>
            <person name="Lutzoni F."/>
            <person name="Magnuson J."/>
            <person name="Mondo S."/>
            <person name="Nolan M."/>
            <person name="Ohm R."/>
            <person name="Pangilinan J."/>
            <person name="Park H.-J."/>
            <person name="Ramirez L."/>
            <person name="Alfaro M."/>
            <person name="Sun H."/>
            <person name="Tritt A."/>
            <person name="Yoshinaga Y."/>
            <person name="Zwiers L.-H."/>
            <person name="Turgeon B."/>
            <person name="Goodwin S."/>
            <person name="Spatafora J."/>
            <person name="Crous P."/>
            <person name="Grigoriev I."/>
        </authorList>
    </citation>
    <scope>NUCLEOTIDE SEQUENCE</scope>
    <source>
        <strain evidence="2">CBS 175.79</strain>
    </source>
</reference>
<dbReference type="InterPro" id="IPR025337">
    <property type="entry name" value="Questin_oxidase-like"/>
</dbReference>
<gene>
    <name evidence="2" type="ORF">BU24DRAFT_90151</name>
</gene>
<dbReference type="EMBL" id="ML978080">
    <property type="protein sequence ID" value="KAF2009071.1"/>
    <property type="molecule type" value="Genomic_DNA"/>
</dbReference>
<sequence length="498" mass="55768">MNEKLLSRIADPYNVYLDAKKTPGFTHVKDLQQESADKASELLMLNHAKYHTLFNDVGLHNHIVHHICTIYALGATPEELQAAYDLNEPYQVSMSHHDDGEVSVAVDMTDLKAFKSHLGESKHYSDYLHFFQALIAKKGVEAVLKQYLFNDEESGTDLLGRMFSGFLHPILHLGFALEFQQPLLVAEALSSACIHDTWPLDILLPTERYLQQHRHQPCTPSYIPILTHLRNNPQILTATTASDPPNRVTDALLPRAGHLLPSILSHWHVDPTPDSLATHLHATLHSTILISGAAQHPRKKPSIEFFMMHSANLSALFPTFVVGLEWLDDAHKARLLNWKGWMDLVIYAANGCPELFVERVKGYVGKGEGNGGGWEEVLRRARRYPDDGHSAKFVRAVLCAKEVVGSTEGVEVDGGLGEGDFLKIARMAMDSVERMLVPGYRLPEGQRRFYVEKLGVHEEVAKIVVRFVRWCGVEGAWDGFEDLDEKEEGGGQEGRAKL</sequence>